<evidence type="ECO:0000256" key="7">
    <source>
        <dbReference type="ARBA" id="ARBA00022779"/>
    </source>
</evidence>
<evidence type="ECO:0000256" key="6">
    <source>
        <dbReference type="ARBA" id="ARBA00022692"/>
    </source>
</evidence>
<evidence type="ECO:0000256" key="2">
    <source>
        <dbReference type="ARBA" id="ARBA00004162"/>
    </source>
</evidence>
<name>A0ABV4DSY2_9CLOT</name>
<proteinExistence type="inferred from homology"/>
<evidence type="ECO:0000256" key="11">
    <source>
        <dbReference type="SAM" id="MobiDB-lite"/>
    </source>
</evidence>
<reference evidence="12 13" key="1">
    <citation type="submission" date="2024-08" db="EMBL/GenBank/DDBJ databases">
        <title>Clostridium lapicellarii sp. nov., and Clostridium renhuaiense sp. nov., two species isolated from the mud in a fermentation cellar used for producing sauce-flavour Chinese liquors.</title>
        <authorList>
            <person name="Yang F."/>
            <person name="Wang H."/>
            <person name="Chen L.Q."/>
            <person name="Zhou N."/>
            <person name="Lu J.J."/>
            <person name="Pu X.X."/>
            <person name="Wan B."/>
            <person name="Wang L."/>
            <person name="Liu S.J."/>
        </authorList>
    </citation>
    <scope>NUCLEOTIDE SEQUENCE [LARGE SCALE GENOMIC DNA]</scope>
    <source>
        <strain evidence="12 13">MT-113</strain>
    </source>
</reference>
<organism evidence="12 13">
    <name type="scientific">Clostridium lapidicellarium</name>
    <dbReference type="NCBI Taxonomy" id="3240931"/>
    <lineage>
        <taxon>Bacteria</taxon>
        <taxon>Bacillati</taxon>
        <taxon>Bacillota</taxon>
        <taxon>Clostridia</taxon>
        <taxon>Eubacteriales</taxon>
        <taxon>Clostridiaceae</taxon>
        <taxon>Clostridium</taxon>
    </lineage>
</organism>
<dbReference type="PANTHER" id="PTHR35091:SF2">
    <property type="entry name" value="FLAGELLAR PROTEIN FLIL"/>
    <property type="match status" value="1"/>
</dbReference>
<keyword evidence="4 10" id="KW-1003">Cell membrane</keyword>
<keyword evidence="13" id="KW-1185">Reference proteome</keyword>
<comment type="function">
    <text evidence="1 10">Controls the rotational direction of flagella during chemotaxis.</text>
</comment>
<keyword evidence="6 10" id="KW-0812">Transmembrane</keyword>
<evidence type="ECO:0000313" key="12">
    <source>
        <dbReference type="EMBL" id="MEY8762349.1"/>
    </source>
</evidence>
<dbReference type="InterPro" id="IPR005503">
    <property type="entry name" value="FliL"/>
</dbReference>
<feature type="compositionally biased region" description="Polar residues" evidence="11">
    <location>
        <begin position="46"/>
        <end position="63"/>
    </location>
</feature>
<evidence type="ECO:0000256" key="4">
    <source>
        <dbReference type="ARBA" id="ARBA00022475"/>
    </source>
</evidence>
<dbReference type="Proteomes" id="UP001565220">
    <property type="component" value="Unassembled WGS sequence"/>
</dbReference>
<dbReference type="EMBL" id="JBGFFE010000001">
    <property type="protein sequence ID" value="MEY8762349.1"/>
    <property type="molecule type" value="Genomic_DNA"/>
</dbReference>
<evidence type="ECO:0000256" key="5">
    <source>
        <dbReference type="ARBA" id="ARBA00022500"/>
    </source>
</evidence>
<feature type="transmembrane region" description="Helical" evidence="10">
    <location>
        <begin position="15"/>
        <end position="34"/>
    </location>
</feature>
<dbReference type="Pfam" id="PF03748">
    <property type="entry name" value="FliL"/>
    <property type="match status" value="1"/>
</dbReference>
<dbReference type="PANTHER" id="PTHR35091">
    <property type="entry name" value="FLAGELLAR PROTEIN FLIL"/>
    <property type="match status" value="1"/>
</dbReference>
<dbReference type="RefSeq" id="WP_294181442.1">
    <property type="nucleotide sequence ID" value="NZ_JBGFFE010000001.1"/>
</dbReference>
<comment type="similarity">
    <text evidence="3 10">Belongs to the FliL family.</text>
</comment>
<sequence length="182" mass="20042">MEDGVEKKGKLNFKIVLITLLVLILAGAGAYFGYSKFLKGNDKSPNVAAQNSTSPVQTQQVSNQTGQTAQGGGSSSGYLQQVVSKYTFDLSDFTVNLADEGGKNYLKISVFLGYDDKKLTEELTDKKPMIRDAVIDILRGKKVADIDPKYMDSIKMQIIQKINPMLENGKLNNVYFSDILTQ</sequence>
<keyword evidence="8 10" id="KW-1133">Transmembrane helix</keyword>
<protein>
    <recommendedName>
        <fullName evidence="10">Flagellar protein FliL</fullName>
    </recommendedName>
</protein>
<evidence type="ECO:0000256" key="9">
    <source>
        <dbReference type="ARBA" id="ARBA00023136"/>
    </source>
</evidence>
<keyword evidence="5 10" id="KW-0145">Chemotaxis</keyword>
<accession>A0ABV4DSY2</accession>
<evidence type="ECO:0000313" key="13">
    <source>
        <dbReference type="Proteomes" id="UP001565220"/>
    </source>
</evidence>
<feature type="region of interest" description="Disordered" evidence="11">
    <location>
        <begin position="46"/>
        <end position="75"/>
    </location>
</feature>
<keyword evidence="12" id="KW-0282">Flagellum</keyword>
<evidence type="ECO:0000256" key="8">
    <source>
        <dbReference type="ARBA" id="ARBA00022989"/>
    </source>
</evidence>
<evidence type="ECO:0000256" key="1">
    <source>
        <dbReference type="ARBA" id="ARBA00002254"/>
    </source>
</evidence>
<comment type="subcellular location">
    <subcellularLocation>
        <location evidence="2">Cell membrane</location>
        <topology evidence="2">Single-pass membrane protein</topology>
    </subcellularLocation>
</comment>
<keyword evidence="12" id="KW-0969">Cilium</keyword>
<evidence type="ECO:0000256" key="3">
    <source>
        <dbReference type="ARBA" id="ARBA00008281"/>
    </source>
</evidence>
<evidence type="ECO:0000256" key="10">
    <source>
        <dbReference type="RuleBase" id="RU364125"/>
    </source>
</evidence>
<keyword evidence="9 10" id="KW-0472">Membrane</keyword>
<comment type="caution">
    <text evidence="12">The sequence shown here is derived from an EMBL/GenBank/DDBJ whole genome shotgun (WGS) entry which is preliminary data.</text>
</comment>
<gene>
    <name evidence="12" type="primary">fliL</name>
    <name evidence="12" type="ORF">AB8S09_01620</name>
</gene>
<keyword evidence="12" id="KW-0966">Cell projection</keyword>
<keyword evidence="7 10" id="KW-0283">Flagellar rotation</keyword>